<feature type="domain" description="PBP" evidence="2">
    <location>
        <begin position="140"/>
        <end position="324"/>
    </location>
</feature>
<gene>
    <name evidence="3" type="ORF">GTP77_10300</name>
</gene>
<dbReference type="SUPFAM" id="SSF46785">
    <property type="entry name" value="Winged helix' DNA-binding domain"/>
    <property type="match status" value="1"/>
</dbReference>
<evidence type="ECO:0000259" key="2">
    <source>
        <dbReference type="Pfam" id="PF12727"/>
    </source>
</evidence>
<dbReference type="PANTHER" id="PTHR38431:SF1">
    <property type="entry name" value="BLL2305 PROTEIN"/>
    <property type="match status" value="1"/>
</dbReference>
<evidence type="ECO:0000313" key="3">
    <source>
        <dbReference type="EMBL" id="MYN07731.1"/>
    </source>
</evidence>
<dbReference type="Pfam" id="PF00126">
    <property type="entry name" value="HTH_1"/>
    <property type="match status" value="1"/>
</dbReference>
<dbReference type="EMBL" id="WWCU01000009">
    <property type="protein sequence ID" value="MYN07731.1"/>
    <property type="molecule type" value="Genomic_DNA"/>
</dbReference>
<proteinExistence type="predicted"/>
<protein>
    <submittedName>
        <fullName evidence="3">LysR family transcriptional regulator</fullName>
    </submittedName>
</protein>
<dbReference type="InterPro" id="IPR036388">
    <property type="entry name" value="WH-like_DNA-bd_sf"/>
</dbReference>
<evidence type="ECO:0000259" key="1">
    <source>
        <dbReference type="Pfam" id="PF00126"/>
    </source>
</evidence>
<dbReference type="InterPro" id="IPR036390">
    <property type="entry name" value="WH_DNA-bd_sf"/>
</dbReference>
<comment type="caution">
    <text evidence="3">The sequence shown here is derived from an EMBL/GenBank/DDBJ whole genome shotgun (WGS) entry which is preliminary data.</text>
</comment>
<dbReference type="Pfam" id="PF12727">
    <property type="entry name" value="PBP_like"/>
    <property type="match status" value="1"/>
</dbReference>
<feature type="domain" description="HTH lysR-type" evidence="1">
    <location>
        <begin position="26"/>
        <end position="80"/>
    </location>
</feature>
<organism evidence="3 4">
    <name type="scientific">Pseudoduganella aquatica</name>
    <dbReference type="NCBI Taxonomy" id="2660641"/>
    <lineage>
        <taxon>Bacteria</taxon>
        <taxon>Pseudomonadati</taxon>
        <taxon>Pseudomonadota</taxon>
        <taxon>Betaproteobacteria</taxon>
        <taxon>Burkholderiales</taxon>
        <taxon>Oxalobacteraceae</taxon>
        <taxon>Telluria group</taxon>
        <taxon>Pseudoduganella</taxon>
    </lineage>
</organism>
<sequence length="354" mass="38356">MFKVEIRPDWVLRHPNGQTVPLPVLLDLLAAVRSSGSISQAAKTCGISYRHAWGLLNEFNEQFGAELVHKSRGSGTVLSPLADKLIWADKRIAARLSPMLDSLASELQQELASLLDERPPALRLTASHGFAVAALVSRLEQQGVLVDLQYRSSTEAVAALARGECDLAGFHLPVGEFEGAAAAKYRPLLDPGRQMLVHLAYRMQGIFTAKGNPKDIRTLDDLARQDVRFVNRQRGSGTRLLLELLLNGAGIAPDRINGFESAEFTHAAVAAYVASNMADASFGVETAARRFDLDFVPVVRERYFFACSREAPAAPLVAAALAVMESAEFKDTLAALPGYDGALSGQRLSLQSLF</sequence>
<dbReference type="AlphaFoldDB" id="A0A7X4HAM3"/>
<dbReference type="Gene3D" id="3.40.190.10">
    <property type="entry name" value="Periplasmic binding protein-like II"/>
    <property type="match status" value="2"/>
</dbReference>
<dbReference type="Proteomes" id="UP000450676">
    <property type="component" value="Unassembled WGS sequence"/>
</dbReference>
<keyword evidence="4" id="KW-1185">Reference proteome</keyword>
<dbReference type="SUPFAM" id="SSF53850">
    <property type="entry name" value="Periplasmic binding protein-like II"/>
    <property type="match status" value="1"/>
</dbReference>
<dbReference type="GO" id="GO:0003700">
    <property type="term" value="F:DNA-binding transcription factor activity"/>
    <property type="evidence" value="ECO:0007669"/>
    <property type="project" value="InterPro"/>
</dbReference>
<dbReference type="InterPro" id="IPR024370">
    <property type="entry name" value="PBP_domain"/>
</dbReference>
<accession>A0A7X4HAM3</accession>
<evidence type="ECO:0000313" key="4">
    <source>
        <dbReference type="Proteomes" id="UP000450676"/>
    </source>
</evidence>
<dbReference type="PANTHER" id="PTHR38431">
    <property type="entry name" value="BLL2305 PROTEIN"/>
    <property type="match status" value="1"/>
</dbReference>
<dbReference type="RefSeq" id="WP_161072080.1">
    <property type="nucleotide sequence ID" value="NZ_WWCU01000009.1"/>
</dbReference>
<name>A0A7X4HAM3_9BURK</name>
<reference evidence="3 4" key="1">
    <citation type="submission" date="2019-12" db="EMBL/GenBank/DDBJ databases">
        <title>Novel species isolated from a subtropical stream in China.</title>
        <authorList>
            <person name="Lu H."/>
        </authorList>
    </citation>
    <scope>NUCLEOTIDE SEQUENCE [LARGE SCALE GENOMIC DNA]</scope>
    <source>
        <strain evidence="3 4">FT127W</strain>
    </source>
</reference>
<dbReference type="InterPro" id="IPR000847">
    <property type="entry name" value="LysR_HTH_N"/>
</dbReference>
<dbReference type="Gene3D" id="1.10.10.10">
    <property type="entry name" value="Winged helix-like DNA-binding domain superfamily/Winged helix DNA-binding domain"/>
    <property type="match status" value="1"/>
</dbReference>